<gene>
    <name evidence="1" type="ORF">HHL17_03975</name>
</gene>
<protein>
    <recommendedName>
        <fullName evidence="3">VCBS repeat-containing protein</fullName>
    </recommendedName>
</protein>
<comment type="caution">
    <text evidence="1">The sequence shown here is derived from an EMBL/GenBank/DDBJ whole genome shotgun (WGS) entry which is preliminary data.</text>
</comment>
<keyword evidence="2" id="KW-1185">Reference proteome</keyword>
<sequence length="213" mass="23714">MIPTDMRLPIILILLLATACTMRYVRFEAPLVTHFKEAKQVSLTGDFDGDGKADTLIQQLRLMGDGSPVDSVPDPEREEYDSIVKYYFDKEIALTIALSSKSGDTILLSSAMGTYCLINLGDNNADGKDEVALVPDLPDYSNLNTCHIYTLCGKHWTELNSFGINEGGFTFTSDTVFKTIPGYLEKRAGKWMYQDSTETFRSLILSRCPDSSH</sequence>
<evidence type="ECO:0000313" key="2">
    <source>
        <dbReference type="Proteomes" id="UP000583266"/>
    </source>
</evidence>
<evidence type="ECO:0008006" key="3">
    <source>
        <dbReference type="Google" id="ProtNLM"/>
    </source>
</evidence>
<dbReference type="SUPFAM" id="SSF69318">
    <property type="entry name" value="Integrin alpha N-terminal domain"/>
    <property type="match status" value="1"/>
</dbReference>
<dbReference type="PROSITE" id="PS51257">
    <property type="entry name" value="PROKAR_LIPOPROTEIN"/>
    <property type="match status" value="1"/>
</dbReference>
<accession>A0A848GKD6</accession>
<reference evidence="1 2" key="1">
    <citation type="submission" date="2020-04" db="EMBL/GenBank/DDBJ databases">
        <title>Chitinophaga sp. G-6-1-13 sp. nov., isolated from soil.</title>
        <authorList>
            <person name="Dahal R.H."/>
            <person name="Chaudhary D.K."/>
        </authorList>
    </citation>
    <scope>NUCLEOTIDE SEQUENCE [LARGE SCALE GENOMIC DNA]</scope>
    <source>
        <strain evidence="1 2">G-6-1-13</strain>
    </source>
</reference>
<dbReference type="AlphaFoldDB" id="A0A848GKD6"/>
<organism evidence="1 2">
    <name type="scientific">Chitinophaga fulva</name>
    <dbReference type="NCBI Taxonomy" id="2728842"/>
    <lineage>
        <taxon>Bacteria</taxon>
        <taxon>Pseudomonadati</taxon>
        <taxon>Bacteroidota</taxon>
        <taxon>Chitinophagia</taxon>
        <taxon>Chitinophagales</taxon>
        <taxon>Chitinophagaceae</taxon>
        <taxon>Chitinophaga</taxon>
    </lineage>
</organism>
<dbReference type="Proteomes" id="UP000583266">
    <property type="component" value="Unassembled WGS sequence"/>
</dbReference>
<dbReference type="RefSeq" id="WP_169223485.1">
    <property type="nucleotide sequence ID" value="NZ_JABBGC010000001.1"/>
</dbReference>
<proteinExistence type="predicted"/>
<name>A0A848GKD6_9BACT</name>
<dbReference type="InterPro" id="IPR028994">
    <property type="entry name" value="Integrin_alpha_N"/>
</dbReference>
<evidence type="ECO:0000313" key="1">
    <source>
        <dbReference type="EMBL" id="NML36348.1"/>
    </source>
</evidence>
<dbReference type="EMBL" id="JABBGC010000001">
    <property type="protein sequence ID" value="NML36348.1"/>
    <property type="molecule type" value="Genomic_DNA"/>
</dbReference>